<keyword evidence="3" id="KW-0732">Signal</keyword>
<keyword evidence="2" id="KW-0472">Membrane</keyword>
<proteinExistence type="predicted"/>
<dbReference type="Proteomes" id="UP001597557">
    <property type="component" value="Unassembled WGS sequence"/>
</dbReference>
<sequence length="534" mass="61762">MLKQHLSRYLLLATWLIISLPACRRDSDSLTESKNQNSLQIKALIVKARQAENGNNDTLKKIVNQLYKLSAQTGNKEGFVWAEMMDADYYWQNADHKRAMQMAMLCLADAEKYHIKEVNIQVYGTIANLFKETGQYPQAFKNADLGLNLATVNKDTAHIIALLGLKAMFTRSWHLYNHQPGPDSSIYLNLAALQIAESNPRQAKMCTRFYDNICQYYKDQKDYQKAFYYGNKGVENALKFKQQRSLTYSYAWLGQSYYFNGDHVKGIDYMNKALQTALNLKEPYRVMEIHGHMYDCYLSTGDYKSALMHYRRMWTMRDSLKVLDNANKLTELQAKYDTVKKDKQINELNAKALQRGAMVVILTLLIAIVVLFYNKERKSKELIASEKRRVDEELKNAGLELQYFTENMRQKNEIIEEFKAEIEQLQIQHISVADREGLDTLINAHIMTADNWDSFRKLFGKVHAGFFDNIKKRYPNLTASDARILSLIKLELSNNEMANMLGITIEGIKKSKQRLRKKMELGKDDSLEEIVAGM</sequence>
<keyword evidence="5" id="KW-1185">Reference proteome</keyword>
<feature type="chain" id="PRO_5045144185" description="Tetratricopeptide repeat protein" evidence="3">
    <location>
        <begin position="25"/>
        <end position="534"/>
    </location>
</feature>
<keyword evidence="2" id="KW-1133">Transmembrane helix</keyword>
<protein>
    <recommendedName>
        <fullName evidence="6">Tetratricopeptide repeat protein</fullName>
    </recommendedName>
</protein>
<evidence type="ECO:0000256" key="3">
    <source>
        <dbReference type="SAM" id="SignalP"/>
    </source>
</evidence>
<evidence type="ECO:0000256" key="1">
    <source>
        <dbReference type="SAM" id="Coils"/>
    </source>
</evidence>
<dbReference type="Gene3D" id="1.10.10.10">
    <property type="entry name" value="Winged helix-like DNA-binding domain superfamily/Winged helix DNA-binding domain"/>
    <property type="match status" value="1"/>
</dbReference>
<accession>A0ABW5YD71</accession>
<evidence type="ECO:0000256" key="2">
    <source>
        <dbReference type="SAM" id="Phobius"/>
    </source>
</evidence>
<dbReference type="SUPFAM" id="SSF46894">
    <property type="entry name" value="C-terminal effector domain of the bipartite response regulators"/>
    <property type="match status" value="1"/>
</dbReference>
<comment type="caution">
    <text evidence="4">The sequence shown here is derived from an EMBL/GenBank/DDBJ whole genome shotgun (WGS) entry which is preliminary data.</text>
</comment>
<feature type="transmembrane region" description="Helical" evidence="2">
    <location>
        <begin position="352"/>
        <end position="373"/>
    </location>
</feature>
<name>A0ABW5YD71_9SPHI</name>
<feature type="coiled-coil region" evidence="1">
    <location>
        <begin position="408"/>
        <end position="435"/>
    </location>
</feature>
<dbReference type="SUPFAM" id="SSF48452">
    <property type="entry name" value="TPR-like"/>
    <property type="match status" value="1"/>
</dbReference>
<dbReference type="EMBL" id="JBHUPD010000002">
    <property type="protein sequence ID" value="MFD2872959.1"/>
    <property type="molecule type" value="Genomic_DNA"/>
</dbReference>
<gene>
    <name evidence="4" type="ORF">ACFS5N_10805</name>
</gene>
<reference evidence="5" key="1">
    <citation type="journal article" date="2019" name="Int. J. Syst. Evol. Microbiol.">
        <title>The Global Catalogue of Microorganisms (GCM) 10K type strain sequencing project: providing services to taxonomists for standard genome sequencing and annotation.</title>
        <authorList>
            <consortium name="The Broad Institute Genomics Platform"/>
            <consortium name="The Broad Institute Genome Sequencing Center for Infectious Disease"/>
            <person name="Wu L."/>
            <person name="Ma J."/>
        </authorList>
    </citation>
    <scope>NUCLEOTIDE SEQUENCE [LARGE SCALE GENOMIC DNA]</scope>
    <source>
        <strain evidence="5">KCTC 22437</strain>
    </source>
</reference>
<feature type="signal peptide" evidence="3">
    <location>
        <begin position="1"/>
        <end position="24"/>
    </location>
</feature>
<dbReference type="InterPro" id="IPR036388">
    <property type="entry name" value="WH-like_DNA-bd_sf"/>
</dbReference>
<dbReference type="RefSeq" id="WP_377185200.1">
    <property type="nucleotide sequence ID" value="NZ_JBHUPD010000002.1"/>
</dbReference>
<keyword evidence="1" id="KW-0175">Coiled coil</keyword>
<evidence type="ECO:0000313" key="5">
    <source>
        <dbReference type="Proteomes" id="UP001597557"/>
    </source>
</evidence>
<keyword evidence="2" id="KW-0812">Transmembrane</keyword>
<organism evidence="4 5">
    <name type="scientific">Mucilaginibacter ximonensis</name>
    <dbReference type="NCBI Taxonomy" id="538021"/>
    <lineage>
        <taxon>Bacteria</taxon>
        <taxon>Pseudomonadati</taxon>
        <taxon>Bacteroidota</taxon>
        <taxon>Sphingobacteriia</taxon>
        <taxon>Sphingobacteriales</taxon>
        <taxon>Sphingobacteriaceae</taxon>
        <taxon>Mucilaginibacter</taxon>
    </lineage>
</organism>
<evidence type="ECO:0000313" key="4">
    <source>
        <dbReference type="EMBL" id="MFD2872959.1"/>
    </source>
</evidence>
<dbReference type="Gene3D" id="1.25.40.10">
    <property type="entry name" value="Tetratricopeptide repeat domain"/>
    <property type="match status" value="1"/>
</dbReference>
<dbReference type="InterPro" id="IPR016032">
    <property type="entry name" value="Sig_transdc_resp-reg_C-effctor"/>
</dbReference>
<dbReference type="InterPro" id="IPR011990">
    <property type="entry name" value="TPR-like_helical_dom_sf"/>
</dbReference>
<evidence type="ECO:0008006" key="6">
    <source>
        <dbReference type="Google" id="ProtNLM"/>
    </source>
</evidence>